<dbReference type="Proteomes" id="UP000077748">
    <property type="component" value="Chromosome"/>
</dbReference>
<organism evidence="1 2">
    <name type="scientific">Pseudomonas citronellolis</name>
    <dbReference type="NCBI Taxonomy" id="53408"/>
    <lineage>
        <taxon>Bacteria</taxon>
        <taxon>Pseudomonadati</taxon>
        <taxon>Pseudomonadota</taxon>
        <taxon>Gammaproteobacteria</taxon>
        <taxon>Pseudomonadales</taxon>
        <taxon>Pseudomonadaceae</taxon>
        <taxon>Pseudomonas</taxon>
    </lineage>
</organism>
<proteinExistence type="predicted"/>
<sequence>MARKTAQYQVTDAGRDKGKVFVITEMPASQAEKWAMRAFLAMAQSGVELPDGITDLGFAGIVRMGVQALAKIPFDQAEPLMDEMMACVQIMPSTSNPSIIRPLVEDDIEEIATRLKIRAQVLSLHSGFSIGDGQSTSVPSPA</sequence>
<name>A0A1A9KHQ3_9PSED</name>
<evidence type="ECO:0000313" key="1">
    <source>
        <dbReference type="EMBL" id="ANI16660.1"/>
    </source>
</evidence>
<protein>
    <submittedName>
        <fullName evidence="1">Uncharacterized protein</fullName>
    </submittedName>
</protein>
<accession>A0A1A9KHQ3</accession>
<dbReference type="AlphaFoldDB" id="A0A1A9KHQ3"/>
<dbReference type="EMBL" id="CP015878">
    <property type="protein sequence ID" value="ANI16660.1"/>
    <property type="molecule type" value="Genomic_DNA"/>
</dbReference>
<reference evidence="1 2" key="1">
    <citation type="submission" date="2016-05" db="EMBL/GenBank/DDBJ databases">
        <title>Genome Sequence of Pseudomonas citronellolis Strain SJTE-3, an Estrogens and Persistent Organic Pollutants degradation strain.</title>
        <authorList>
            <person name="Liang R."/>
        </authorList>
    </citation>
    <scope>NUCLEOTIDE SEQUENCE [LARGE SCALE GENOMIC DNA]</scope>
    <source>
        <strain evidence="1 2">SJTE-3</strain>
    </source>
</reference>
<dbReference type="RefSeq" id="WP_064583951.1">
    <property type="nucleotide sequence ID" value="NZ_CP015878.1"/>
</dbReference>
<gene>
    <name evidence="1" type="ORF">A9C11_23010</name>
</gene>
<evidence type="ECO:0000313" key="2">
    <source>
        <dbReference type="Proteomes" id="UP000077748"/>
    </source>
</evidence>